<dbReference type="AlphaFoldDB" id="A0A8C1D1H9"/>
<keyword evidence="2" id="KW-1185">Reference proteome</keyword>
<dbReference type="Gene3D" id="1.10.720.30">
    <property type="entry name" value="SAP domain"/>
    <property type="match status" value="1"/>
</dbReference>
<sequence length="54" mass="6120">RATDVDVKKLKVNELQKRGLNTRGLKVGLIERLQAALEAEKENKSFLNDSILKK</sequence>
<protein>
    <recommendedName>
        <fullName evidence="3">SAP domain-containing protein</fullName>
    </recommendedName>
</protein>
<reference evidence="1" key="2">
    <citation type="submission" date="2025-09" db="UniProtKB">
        <authorList>
            <consortium name="Ensembl"/>
        </authorList>
    </citation>
    <scope>IDENTIFICATION</scope>
</reference>
<organism evidence="1 2">
    <name type="scientific">Cyprinus carpio carpio</name>
    <dbReference type="NCBI Taxonomy" id="630221"/>
    <lineage>
        <taxon>Eukaryota</taxon>
        <taxon>Metazoa</taxon>
        <taxon>Chordata</taxon>
        <taxon>Craniata</taxon>
        <taxon>Vertebrata</taxon>
        <taxon>Euteleostomi</taxon>
        <taxon>Actinopterygii</taxon>
        <taxon>Neopterygii</taxon>
        <taxon>Teleostei</taxon>
        <taxon>Ostariophysi</taxon>
        <taxon>Cypriniformes</taxon>
        <taxon>Cyprinidae</taxon>
        <taxon>Cyprininae</taxon>
        <taxon>Cyprinus</taxon>
    </lineage>
</organism>
<dbReference type="SUPFAM" id="SSF68906">
    <property type="entry name" value="SAP domain"/>
    <property type="match status" value="1"/>
</dbReference>
<evidence type="ECO:0008006" key="3">
    <source>
        <dbReference type="Google" id="ProtNLM"/>
    </source>
</evidence>
<reference evidence="1" key="1">
    <citation type="submission" date="2025-08" db="UniProtKB">
        <authorList>
            <consortium name="Ensembl"/>
        </authorList>
    </citation>
    <scope>IDENTIFICATION</scope>
</reference>
<dbReference type="Ensembl" id="ENSCCRT00000061842.2">
    <property type="protein sequence ID" value="ENSCCRP00000057048.1"/>
    <property type="gene ID" value="ENSCCRG00000030587.2"/>
</dbReference>
<dbReference type="Proteomes" id="UP001108240">
    <property type="component" value="Unplaced"/>
</dbReference>
<dbReference type="InterPro" id="IPR036361">
    <property type="entry name" value="SAP_dom_sf"/>
</dbReference>
<evidence type="ECO:0000313" key="1">
    <source>
        <dbReference type="Ensembl" id="ENSCCRP00000057048.1"/>
    </source>
</evidence>
<name>A0A8C1D1H9_CYPCA</name>
<evidence type="ECO:0000313" key="2">
    <source>
        <dbReference type="Proteomes" id="UP001108240"/>
    </source>
</evidence>
<proteinExistence type="predicted"/>
<accession>A0A8C1D1H9</accession>